<organism evidence="3 4">
    <name type="scientific">Mycobacterium dioxanotrophicus</name>
    <dbReference type="NCBI Taxonomy" id="482462"/>
    <lineage>
        <taxon>Bacteria</taxon>
        <taxon>Bacillati</taxon>
        <taxon>Actinomycetota</taxon>
        <taxon>Actinomycetes</taxon>
        <taxon>Mycobacteriales</taxon>
        <taxon>Mycobacteriaceae</taxon>
        <taxon>Mycobacterium</taxon>
    </lineage>
</organism>
<evidence type="ECO:0000259" key="2">
    <source>
        <dbReference type="Pfam" id="PF13556"/>
    </source>
</evidence>
<proteinExistence type="predicted"/>
<dbReference type="InterPro" id="IPR051448">
    <property type="entry name" value="CdaR-like_regulators"/>
</dbReference>
<dbReference type="PANTHER" id="PTHR33744">
    <property type="entry name" value="CARBOHYDRATE DIACID REGULATOR"/>
    <property type="match status" value="1"/>
</dbReference>
<dbReference type="KEGG" id="mdx:BTO20_06260"/>
<dbReference type="OrthoDB" id="2973014at2"/>
<gene>
    <name evidence="3" type="ORF">BTO20_06260</name>
</gene>
<accession>A0A1Y0BZC3</accession>
<dbReference type="Proteomes" id="UP000195331">
    <property type="component" value="Chromosome"/>
</dbReference>
<dbReference type="InterPro" id="IPR042070">
    <property type="entry name" value="PucR_C-HTH_sf"/>
</dbReference>
<dbReference type="AlphaFoldDB" id="A0A1Y0BZC3"/>
<dbReference type="Pfam" id="PF13556">
    <property type="entry name" value="HTH_30"/>
    <property type="match status" value="1"/>
</dbReference>
<evidence type="ECO:0000259" key="1">
    <source>
        <dbReference type="Pfam" id="PF07905"/>
    </source>
</evidence>
<dbReference type="InterPro" id="IPR025736">
    <property type="entry name" value="PucR_C-HTH_dom"/>
</dbReference>
<evidence type="ECO:0000313" key="3">
    <source>
        <dbReference type="EMBL" id="ART68242.1"/>
    </source>
</evidence>
<dbReference type="Gene3D" id="1.10.10.2840">
    <property type="entry name" value="PucR C-terminal helix-turn-helix domain"/>
    <property type="match status" value="1"/>
</dbReference>
<feature type="domain" description="PucR C-terminal helix-turn-helix" evidence="2">
    <location>
        <begin position="491"/>
        <end position="549"/>
    </location>
</feature>
<protein>
    <submittedName>
        <fullName evidence="3">PucR family transcriptional regulator</fullName>
    </submittedName>
</protein>
<dbReference type="EMBL" id="CP020809">
    <property type="protein sequence ID" value="ART68242.1"/>
    <property type="molecule type" value="Genomic_DNA"/>
</dbReference>
<evidence type="ECO:0000313" key="4">
    <source>
        <dbReference type="Proteomes" id="UP000195331"/>
    </source>
</evidence>
<dbReference type="InterPro" id="IPR012914">
    <property type="entry name" value="PucR_dom"/>
</dbReference>
<keyword evidence="4" id="KW-1185">Reference proteome</keyword>
<feature type="domain" description="Purine catabolism PurC-like" evidence="1">
    <location>
        <begin position="62"/>
        <end position="183"/>
    </location>
</feature>
<name>A0A1Y0BZC3_9MYCO</name>
<dbReference type="PANTHER" id="PTHR33744:SF1">
    <property type="entry name" value="DNA-BINDING TRANSCRIPTIONAL ACTIVATOR ADER"/>
    <property type="match status" value="1"/>
</dbReference>
<dbReference type="Pfam" id="PF07905">
    <property type="entry name" value="PucR"/>
    <property type="match status" value="1"/>
</dbReference>
<sequence length="555" mass="59099">MGSGQVGRRRRVRRLRGGTTVSALRRLSPTLELVPSPAVGAASEPAGLGHGSRRGATFTVADVLRLETLRAGEARVLTGDDGLDAPVRWVHSSEISDIARFLRGGEMLLTAGLGIGSTDGQQRAYVRGIAAAGAAALVIEESGRAFHRVPRTVVDEGIRCGLPVIALTHEVPFAAVSAEVHDVLTEQQLQTIKREREIETLFSTQLLDGGDHVGVVQTLAGLVGGTVVLEDVNHRIAVCEAAGGVFDAASWERHARVLHGSHTECVRRPVLARGQLWGNLHVLNGRSADVDFSTDVVTERAATAIAIALLTDRSREAIDDQRSTALLTHLMLGELSGPEFVEQAAHLGYQLGGADLFVAVGNKAGDAVARDPNQTRIPLGPDAISADMGDYVITVAPRAGRARFETAARADDGFLGGGCSRDLPADRIGLAVRQAKSAAAVARTTRRWLNFDELGVERILVGLADGPELAAFVEDELGPLLSADAASHTPLLPTLRAFLEHDGRKTDAADALYIQRRTLYNRLERMAGILGRSLDDADTRQRLTLAVKALDLMQG</sequence>
<reference evidence="3 4" key="1">
    <citation type="submission" date="2017-04" db="EMBL/GenBank/DDBJ databases">
        <title>Whole Genome Sequence of 1,4-Dioxane Degrading Bacterium Mycobacterium dioxanotrophicus PH-06.</title>
        <authorList>
            <person name="He Y."/>
        </authorList>
    </citation>
    <scope>NUCLEOTIDE SEQUENCE [LARGE SCALE GENOMIC DNA]</scope>
    <source>
        <strain evidence="3 4">PH-06</strain>
    </source>
</reference>